<organism evidence="2 3">
    <name type="scientific">Halosolutus amylolyticus</name>
    <dbReference type="NCBI Taxonomy" id="2932267"/>
    <lineage>
        <taxon>Archaea</taxon>
        <taxon>Methanobacteriati</taxon>
        <taxon>Methanobacteriota</taxon>
        <taxon>Stenosarchaea group</taxon>
        <taxon>Halobacteria</taxon>
        <taxon>Halobacteriales</taxon>
        <taxon>Natrialbaceae</taxon>
        <taxon>Halosolutus</taxon>
    </lineage>
</organism>
<feature type="transmembrane region" description="Helical" evidence="1">
    <location>
        <begin position="142"/>
        <end position="161"/>
    </location>
</feature>
<accession>A0ABD5PMV2</accession>
<dbReference type="RefSeq" id="WP_250142593.1">
    <property type="nucleotide sequence ID" value="NZ_JALIQP010000008.1"/>
</dbReference>
<feature type="transmembrane region" description="Helical" evidence="1">
    <location>
        <begin position="403"/>
        <end position="426"/>
    </location>
</feature>
<dbReference type="Proteomes" id="UP001595898">
    <property type="component" value="Unassembled WGS sequence"/>
</dbReference>
<dbReference type="EMBL" id="JBHSFA010000004">
    <property type="protein sequence ID" value="MFC4541773.1"/>
    <property type="molecule type" value="Genomic_DNA"/>
</dbReference>
<feature type="transmembrane region" description="Helical" evidence="1">
    <location>
        <begin position="438"/>
        <end position="458"/>
    </location>
</feature>
<feature type="transmembrane region" description="Helical" evidence="1">
    <location>
        <begin position="168"/>
        <end position="185"/>
    </location>
</feature>
<evidence type="ECO:0000313" key="3">
    <source>
        <dbReference type="Proteomes" id="UP001595898"/>
    </source>
</evidence>
<feature type="transmembrane region" description="Helical" evidence="1">
    <location>
        <begin position="68"/>
        <end position="87"/>
    </location>
</feature>
<dbReference type="AlphaFoldDB" id="A0ABD5PMV2"/>
<feature type="transmembrane region" description="Helical" evidence="1">
    <location>
        <begin position="42"/>
        <end position="61"/>
    </location>
</feature>
<feature type="transmembrane region" description="Helical" evidence="1">
    <location>
        <begin position="345"/>
        <end position="365"/>
    </location>
</feature>
<proteinExistence type="predicted"/>
<keyword evidence="1" id="KW-0812">Transmembrane</keyword>
<gene>
    <name evidence="2" type="ORF">ACFO5R_07515</name>
</gene>
<keyword evidence="1" id="KW-1133">Transmembrane helix</keyword>
<feature type="transmembrane region" description="Helical" evidence="1">
    <location>
        <begin position="279"/>
        <end position="297"/>
    </location>
</feature>
<name>A0ABD5PMV2_9EURY</name>
<keyword evidence="1" id="KW-0472">Membrane</keyword>
<comment type="caution">
    <text evidence="2">The sequence shown here is derived from an EMBL/GenBank/DDBJ whole genome shotgun (WGS) entry which is preliminary data.</text>
</comment>
<protein>
    <submittedName>
        <fullName evidence="2">Uncharacterized protein</fullName>
    </submittedName>
</protein>
<sequence>MRRSRLDGTFAAGFAAVAIGILVARANPATAYEASLYAATPTVTWAAFAIALAVAVSTALACRGRPQAIGIGLGALTTTAIVSLPLIRNYRFSGMGDALTHLGWTRDIVEGQVAPHELFYPGVHSLASVFHFVGGVPIERGLLLSVVALFVPFLLFVPLVVRDVTGDELAIGVAAIVSWMILPINNIATHMGVHTNSNALFLAPVVIFAFVAYLRRRATIERLPFGLSPFSLLIYLTGLTLLFVHPQQMLNVVVLLGAIAGIQFLARRRYDDHPIVEHPTTYAHTVVLGALFALWAMTNETFRRAARGLVYGLFSSDVGAGAEVDQTESSLTDIGGSLGELFVKLFFEMALIALVVGLFVLATWIGRTKLDRETKSFVTYFGLALVPLGGIFLVYMLGTPTMAFRQIGFIFVLVTILAGIAVARAIGGLSRVVSRPGANAIAAVVLGACLVLGLMTVFSSPIIYDPGQHVTDEQFSGYESAFEHDVEDRPHVGLGYDPYRYDHGINGVEREGVLSGASAASGEVNATEFEAGNYSGAYHGVDYYLSVTEWDETREIGVYNELHYSEDGMAGLEADPGANKVISNDEFRLYAVDGDPPDAS</sequence>
<feature type="transmembrane region" description="Helical" evidence="1">
    <location>
        <begin position="226"/>
        <end position="244"/>
    </location>
</feature>
<reference evidence="2 3" key="1">
    <citation type="journal article" date="2019" name="Int. J. Syst. Evol. Microbiol.">
        <title>The Global Catalogue of Microorganisms (GCM) 10K type strain sequencing project: providing services to taxonomists for standard genome sequencing and annotation.</title>
        <authorList>
            <consortium name="The Broad Institute Genomics Platform"/>
            <consortium name="The Broad Institute Genome Sequencing Center for Infectious Disease"/>
            <person name="Wu L."/>
            <person name="Ma J."/>
        </authorList>
    </citation>
    <scope>NUCLEOTIDE SEQUENCE [LARGE SCALE GENOMIC DNA]</scope>
    <source>
        <strain evidence="2 3">WLHS5</strain>
    </source>
</reference>
<keyword evidence="3" id="KW-1185">Reference proteome</keyword>
<evidence type="ECO:0000313" key="2">
    <source>
        <dbReference type="EMBL" id="MFC4541773.1"/>
    </source>
</evidence>
<feature type="transmembrane region" description="Helical" evidence="1">
    <location>
        <begin position="377"/>
        <end position="397"/>
    </location>
</feature>
<feature type="transmembrane region" description="Helical" evidence="1">
    <location>
        <begin position="250"/>
        <end position="267"/>
    </location>
</feature>
<evidence type="ECO:0000256" key="1">
    <source>
        <dbReference type="SAM" id="Phobius"/>
    </source>
</evidence>
<feature type="transmembrane region" description="Helical" evidence="1">
    <location>
        <begin position="197"/>
        <end position="214"/>
    </location>
</feature>